<dbReference type="RefSeq" id="WP_071503834.1">
    <property type="nucleotide sequence ID" value="NZ_MORL01000006.1"/>
</dbReference>
<evidence type="ECO:0000259" key="1">
    <source>
        <dbReference type="Pfam" id="PF22292"/>
    </source>
</evidence>
<proteinExistence type="predicted"/>
<comment type="caution">
    <text evidence="2">The sequence shown here is derived from an EMBL/GenBank/DDBJ whole genome shotgun (WGS) entry which is preliminary data.</text>
</comment>
<dbReference type="AlphaFoldDB" id="A0A1S2VIZ5"/>
<feature type="domain" description="DUF6965" evidence="1">
    <location>
        <begin position="3"/>
        <end position="67"/>
    </location>
</feature>
<evidence type="ECO:0000313" key="2">
    <source>
        <dbReference type="EMBL" id="OIN58731.1"/>
    </source>
</evidence>
<evidence type="ECO:0000313" key="3">
    <source>
        <dbReference type="Proteomes" id="UP000181790"/>
    </source>
</evidence>
<dbReference type="InterPro" id="IPR054238">
    <property type="entry name" value="DUF6965"/>
</dbReference>
<protein>
    <recommendedName>
        <fullName evidence="1">DUF6965 domain-containing protein</fullName>
    </recommendedName>
</protein>
<keyword evidence="3" id="KW-1185">Reference proteome</keyword>
<gene>
    <name evidence="2" type="ORF">BLX24_14350</name>
</gene>
<accession>A0A1S2VIZ5</accession>
<dbReference type="Proteomes" id="UP000181790">
    <property type="component" value="Unassembled WGS sequence"/>
</dbReference>
<reference evidence="2 3" key="1">
    <citation type="submission" date="2016-10" db="EMBL/GenBank/DDBJ databases">
        <title>Arsenicibacter rosenii gen. nov., sp. nov., an efficient arsenic-methylating bacterium isolated from an arsenic-contaminated paddy soil.</title>
        <authorList>
            <person name="Huang K."/>
        </authorList>
    </citation>
    <scope>NUCLEOTIDE SEQUENCE [LARGE SCALE GENOMIC DNA]</scope>
    <source>
        <strain evidence="2 3">SM-1</strain>
    </source>
</reference>
<name>A0A1S2VIZ5_9BACT</name>
<organism evidence="2 3">
    <name type="scientific">Arsenicibacter rosenii</name>
    <dbReference type="NCBI Taxonomy" id="1750698"/>
    <lineage>
        <taxon>Bacteria</taxon>
        <taxon>Pseudomonadati</taxon>
        <taxon>Bacteroidota</taxon>
        <taxon>Cytophagia</taxon>
        <taxon>Cytophagales</taxon>
        <taxon>Spirosomataceae</taxon>
        <taxon>Arsenicibacter</taxon>
    </lineage>
</organism>
<sequence length="68" mass="8019">MGEHEELINYFKRIDLPETRMELNHYETATNVKLFVEGCLNRLQSPNSSIQKDAVRSLTELRNKLQQQ</sequence>
<dbReference type="EMBL" id="MORL01000006">
    <property type="protein sequence ID" value="OIN58731.1"/>
    <property type="molecule type" value="Genomic_DNA"/>
</dbReference>
<dbReference type="Pfam" id="PF22292">
    <property type="entry name" value="DUF6965"/>
    <property type="match status" value="1"/>
</dbReference>